<dbReference type="VEuPathDB" id="FungiDB:ASPVEDRAFT_136047"/>
<dbReference type="Proteomes" id="UP000184073">
    <property type="component" value="Unassembled WGS sequence"/>
</dbReference>
<dbReference type="PANTHER" id="PTHR15081">
    <property type="entry name" value="NUCLEAR AUTOANTIGENIC SPERM PROTEIN NASP -RELATED"/>
    <property type="match status" value="1"/>
</dbReference>
<feature type="region of interest" description="Disordered" evidence="3">
    <location>
        <begin position="135"/>
        <end position="182"/>
    </location>
</feature>
<gene>
    <name evidence="5" type="ORF">ASPVEDRAFT_136047</name>
</gene>
<evidence type="ECO:0000256" key="2">
    <source>
        <dbReference type="ARBA" id="ARBA00022803"/>
    </source>
</evidence>
<sequence length="459" mass="50282">MDTQGLNEASAAPDFAVGDVREKLEALIKHAAAKDAIKDYNTAAELYSEATEIQAKLNGELSLENADLLFNYGKALYNVAISKSDVLGSKVAGKAPGQTAANDQAASANSVSVANSPMQGAVSSGTTQIEAIAQEAEPKDAQKKPYFKFTGDENFDTDSDADDEEGATGRDDDDPDDHDDDDLANAFEVLDLARILYHKKLGAFEQESEKGKSTETAPELRKIKEHLADTYDLQAEISLEGERFTDAVTDLRKALEFRQSLFPMEDPSIAECHYKLSLAMEFGAAKHDDLDGESNPTKVDGEMRKEAVVQMEKAIESCRVRISQEQKKLVNDDSLDEDRRAALKRRIANVKEIISDMEQRLLDLRRPPVSVEKGLDDQNQNMIKGILGQIMEESSSDKQSLLDAATRNATDLSAFVKRKPADSKTSQQANISLKRSVEEEVNGGKTKKSRTGDANENPT</sequence>
<dbReference type="InterPro" id="IPR019544">
    <property type="entry name" value="Tetratricopeptide_SHNi-TPR_dom"/>
</dbReference>
<evidence type="ECO:0000313" key="6">
    <source>
        <dbReference type="Proteomes" id="UP000184073"/>
    </source>
</evidence>
<organism evidence="5 6">
    <name type="scientific">Aspergillus versicolor CBS 583.65</name>
    <dbReference type="NCBI Taxonomy" id="1036611"/>
    <lineage>
        <taxon>Eukaryota</taxon>
        <taxon>Fungi</taxon>
        <taxon>Dikarya</taxon>
        <taxon>Ascomycota</taxon>
        <taxon>Pezizomycotina</taxon>
        <taxon>Eurotiomycetes</taxon>
        <taxon>Eurotiomycetidae</taxon>
        <taxon>Eurotiales</taxon>
        <taxon>Aspergillaceae</taxon>
        <taxon>Aspergillus</taxon>
        <taxon>Aspergillus subgen. Nidulantes</taxon>
    </lineage>
</organism>
<dbReference type="GO" id="GO:0034080">
    <property type="term" value="P:CENP-A containing chromatin assembly"/>
    <property type="evidence" value="ECO:0007669"/>
    <property type="project" value="TreeGrafter"/>
</dbReference>
<dbReference type="PANTHER" id="PTHR15081:SF1">
    <property type="entry name" value="NUCLEAR AUTOANTIGENIC SPERM PROTEIN"/>
    <property type="match status" value="1"/>
</dbReference>
<reference evidence="6" key="1">
    <citation type="journal article" date="2017" name="Genome Biol.">
        <title>Comparative genomics reveals high biological diversity and specific adaptations in the industrially and medically important fungal genus Aspergillus.</title>
        <authorList>
            <person name="de Vries R.P."/>
            <person name="Riley R."/>
            <person name="Wiebenga A."/>
            <person name="Aguilar-Osorio G."/>
            <person name="Amillis S."/>
            <person name="Uchima C.A."/>
            <person name="Anderluh G."/>
            <person name="Asadollahi M."/>
            <person name="Askin M."/>
            <person name="Barry K."/>
            <person name="Battaglia E."/>
            <person name="Bayram O."/>
            <person name="Benocci T."/>
            <person name="Braus-Stromeyer S.A."/>
            <person name="Caldana C."/>
            <person name="Canovas D."/>
            <person name="Cerqueira G.C."/>
            <person name="Chen F."/>
            <person name="Chen W."/>
            <person name="Choi C."/>
            <person name="Clum A."/>
            <person name="Dos Santos R.A."/>
            <person name="Damasio A.R."/>
            <person name="Diallinas G."/>
            <person name="Emri T."/>
            <person name="Fekete E."/>
            <person name="Flipphi M."/>
            <person name="Freyberg S."/>
            <person name="Gallo A."/>
            <person name="Gournas C."/>
            <person name="Habgood R."/>
            <person name="Hainaut M."/>
            <person name="Harispe M.L."/>
            <person name="Henrissat B."/>
            <person name="Hilden K.S."/>
            <person name="Hope R."/>
            <person name="Hossain A."/>
            <person name="Karabika E."/>
            <person name="Karaffa L."/>
            <person name="Karanyi Z."/>
            <person name="Krasevec N."/>
            <person name="Kuo A."/>
            <person name="Kusch H."/>
            <person name="LaButti K."/>
            <person name="Lagendijk E.L."/>
            <person name="Lapidus A."/>
            <person name="Levasseur A."/>
            <person name="Lindquist E."/>
            <person name="Lipzen A."/>
            <person name="Logrieco A.F."/>
            <person name="MacCabe A."/>
            <person name="Maekelae M.R."/>
            <person name="Malavazi I."/>
            <person name="Melin P."/>
            <person name="Meyer V."/>
            <person name="Mielnichuk N."/>
            <person name="Miskei M."/>
            <person name="Molnar A.P."/>
            <person name="Mule G."/>
            <person name="Ngan C.Y."/>
            <person name="Orejas M."/>
            <person name="Orosz E."/>
            <person name="Ouedraogo J.P."/>
            <person name="Overkamp K.M."/>
            <person name="Park H.-S."/>
            <person name="Perrone G."/>
            <person name="Piumi F."/>
            <person name="Punt P.J."/>
            <person name="Ram A.F."/>
            <person name="Ramon A."/>
            <person name="Rauscher S."/>
            <person name="Record E."/>
            <person name="Riano-Pachon D.M."/>
            <person name="Robert V."/>
            <person name="Roehrig J."/>
            <person name="Ruller R."/>
            <person name="Salamov A."/>
            <person name="Salih N.S."/>
            <person name="Samson R.A."/>
            <person name="Sandor E."/>
            <person name="Sanguinetti M."/>
            <person name="Schuetze T."/>
            <person name="Sepcic K."/>
            <person name="Shelest E."/>
            <person name="Sherlock G."/>
            <person name="Sophianopoulou V."/>
            <person name="Squina F.M."/>
            <person name="Sun H."/>
            <person name="Susca A."/>
            <person name="Todd R.B."/>
            <person name="Tsang A."/>
            <person name="Unkles S.E."/>
            <person name="van de Wiele N."/>
            <person name="van Rossen-Uffink D."/>
            <person name="Oliveira J.V."/>
            <person name="Vesth T.C."/>
            <person name="Visser J."/>
            <person name="Yu J.-H."/>
            <person name="Zhou M."/>
            <person name="Andersen M.R."/>
            <person name="Archer D.B."/>
            <person name="Baker S.E."/>
            <person name="Benoit I."/>
            <person name="Brakhage A.A."/>
            <person name="Braus G.H."/>
            <person name="Fischer R."/>
            <person name="Frisvad J.C."/>
            <person name="Goldman G.H."/>
            <person name="Houbraken J."/>
            <person name="Oakley B."/>
            <person name="Pocsi I."/>
            <person name="Scazzocchio C."/>
            <person name="Seiboth B."/>
            <person name="vanKuyk P.A."/>
            <person name="Wortman J."/>
            <person name="Dyer P.S."/>
            <person name="Grigoriev I.V."/>
        </authorList>
    </citation>
    <scope>NUCLEOTIDE SEQUENCE [LARGE SCALE GENOMIC DNA]</scope>
    <source>
        <strain evidence="6">CBS 583.65</strain>
    </source>
</reference>
<feature type="compositionally biased region" description="Polar residues" evidence="3">
    <location>
        <begin position="423"/>
        <end position="433"/>
    </location>
</feature>
<accession>A0A1L9PSR1</accession>
<dbReference type="GeneID" id="63722771"/>
<protein>
    <recommendedName>
        <fullName evidence="4">Tetratricopeptide SHNi-TPR domain-containing protein</fullName>
    </recommendedName>
</protein>
<proteinExistence type="predicted"/>
<feature type="domain" description="Tetratricopeptide SHNi-TPR" evidence="4">
    <location>
        <begin position="228"/>
        <end position="265"/>
    </location>
</feature>
<feature type="compositionally biased region" description="Acidic residues" evidence="3">
    <location>
        <begin position="153"/>
        <end position="182"/>
    </location>
</feature>
<dbReference type="GO" id="GO:0006335">
    <property type="term" value="P:DNA replication-dependent chromatin assembly"/>
    <property type="evidence" value="ECO:0007669"/>
    <property type="project" value="TreeGrafter"/>
</dbReference>
<keyword evidence="1" id="KW-0677">Repeat</keyword>
<evidence type="ECO:0000256" key="3">
    <source>
        <dbReference type="SAM" id="MobiDB-lite"/>
    </source>
</evidence>
<dbReference type="GO" id="GO:0042393">
    <property type="term" value="F:histone binding"/>
    <property type="evidence" value="ECO:0007669"/>
    <property type="project" value="TreeGrafter"/>
</dbReference>
<evidence type="ECO:0000259" key="4">
    <source>
        <dbReference type="Pfam" id="PF10516"/>
    </source>
</evidence>
<dbReference type="Gene3D" id="1.25.40.10">
    <property type="entry name" value="Tetratricopeptide repeat domain"/>
    <property type="match status" value="1"/>
</dbReference>
<dbReference type="GO" id="GO:0005654">
    <property type="term" value="C:nucleoplasm"/>
    <property type="evidence" value="ECO:0007669"/>
    <property type="project" value="TreeGrafter"/>
</dbReference>
<feature type="region of interest" description="Disordered" evidence="3">
    <location>
        <begin position="416"/>
        <end position="459"/>
    </location>
</feature>
<dbReference type="InterPro" id="IPR011990">
    <property type="entry name" value="TPR-like_helical_dom_sf"/>
</dbReference>
<dbReference type="STRING" id="1036611.A0A1L9PSR1"/>
<evidence type="ECO:0000313" key="5">
    <source>
        <dbReference type="EMBL" id="OJJ04577.1"/>
    </source>
</evidence>
<dbReference type="InterPro" id="IPR051730">
    <property type="entry name" value="NASP-like"/>
</dbReference>
<dbReference type="OrthoDB" id="5587616at2759"/>
<keyword evidence="6" id="KW-1185">Reference proteome</keyword>
<dbReference type="AlphaFoldDB" id="A0A1L9PSR1"/>
<dbReference type="EMBL" id="KV878131">
    <property type="protein sequence ID" value="OJJ04577.1"/>
    <property type="molecule type" value="Genomic_DNA"/>
</dbReference>
<evidence type="ECO:0000256" key="1">
    <source>
        <dbReference type="ARBA" id="ARBA00022737"/>
    </source>
</evidence>
<keyword evidence="2" id="KW-0802">TPR repeat</keyword>
<dbReference type="RefSeq" id="XP_040670339.1">
    <property type="nucleotide sequence ID" value="XM_040807260.1"/>
</dbReference>
<dbReference type="Pfam" id="PF10516">
    <property type="entry name" value="SHNi-TPR"/>
    <property type="match status" value="1"/>
</dbReference>
<name>A0A1L9PSR1_ASPVE</name>